<dbReference type="KEGG" id="vg:25392324"/>
<name>A0A0H4XWS4_9POXV</name>
<reference evidence="1 2" key="1">
    <citation type="journal article" date="2015" name="J. Virol.">
        <title>Salmon gill poxvirus, the deepest representative of the Chordopoxvirinae.</title>
        <authorList>
            <person name="Gjessing M.C."/>
            <person name="Yutin N."/>
            <person name="Tengs T."/>
            <person name="Senkevich T."/>
            <person name="Koonin E.V."/>
            <person name="Ronning H.P."/>
            <person name="Alarson M."/>
            <person name="Ylving S."/>
            <person name="Lie K.-I."/>
            <person name="Saure B."/>
            <person name="Tran L."/>
            <person name="Moss B."/>
            <person name="Dale O.B."/>
        </authorList>
    </citation>
    <scope>NUCLEOTIDE SEQUENCE [LARGE SCALE GENOMIC DNA]</scope>
    <source>
        <strain evidence="1">2012-04-F277-L3G</strain>
    </source>
</reference>
<proteinExistence type="predicted"/>
<accession>A0A0H4XWS4</accession>
<gene>
    <name evidence="1" type="ORF">SGPV157</name>
</gene>
<evidence type="ECO:0000313" key="1">
    <source>
        <dbReference type="EMBL" id="AKR04281.1"/>
    </source>
</evidence>
<keyword evidence="2" id="KW-1185">Reference proteome</keyword>
<sequence length="301" mass="34533">MSLSDDLVTFINSFKKYDKETSVKIFTEVISDLDLHTDVLNDMISVIQTSDDARQKIVNISSVNEILSNRSREVFGDMAANSKQVIFCKGFHSWHRNPEILANLSLNYLACLDKRRLTDIVESPLKVTKKISVASSTLKNDIGIPTMYNITKVKHCILIVHCLIVALYERSLSDFNSVEVLVDTVINKRKCTEYINKLPEGNFDDLKEIAIRFFHETSSMAMKQAVNFIVQEKTIKCVQSGKQVKRLFDQEKSCRILLFSVIRCESLEELNKITLPIFNVSAEFYNDIMEEVQKIMYNYGD</sequence>
<evidence type="ECO:0000313" key="2">
    <source>
        <dbReference type="Proteomes" id="UP000105007"/>
    </source>
</evidence>
<dbReference type="Proteomes" id="UP000105007">
    <property type="component" value="Segment"/>
</dbReference>
<dbReference type="GeneID" id="25392324"/>
<protein>
    <submittedName>
        <fullName evidence="1">Uncharacterized protein</fullName>
    </submittedName>
</protein>
<dbReference type="RefSeq" id="YP_009162529.1">
    <property type="nucleotide sequence ID" value="NC_027707.1"/>
</dbReference>
<organism evidence="1 2">
    <name type="scientific">Salmon gill poxvirus</name>
    <dbReference type="NCBI Taxonomy" id="1680908"/>
    <lineage>
        <taxon>Viruses</taxon>
        <taxon>Varidnaviria</taxon>
        <taxon>Bamfordvirae</taxon>
        <taxon>Nucleocytoviricota</taxon>
        <taxon>Pokkesviricetes</taxon>
        <taxon>Chitovirales</taxon>
        <taxon>Poxviridae</taxon>
        <taxon>Chordopoxvirinae</taxon>
        <taxon>Salmonpoxvirus</taxon>
        <taxon>Salmonpoxvirus gillpox</taxon>
        <taxon>Salmon gillpox virus</taxon>
    </lineage>
</organism>
<dbReference type="EMBL" id="KT159937">
    <property type="protein sequence ID" value="AKR04281.1"/>
    <property type="molecule type" value="Genomic_DNA"/>
</dbReference>